<sequence>MMRNVVSALGRLTFDCFGEPVTVCSEEATLPPLTYEFLVLLSTLYAMTYFAVFYTYISDAEQVAAVRPEHRAFLAGLKDEGTLVGSGPLVGTDPGEALIVLQLPDNATVSDAKAVMDNDPFHKKEKIASRTIKEWDPVLRVF</sequence>
<name>A0A7T4EDU9_9CORY</name>
<dbReference type="InterPro" id="IPR005545">
    <property type="entry name" value="YCII"/>
</dbReference>
<accession>A0A7T4EDU9</accession>
<feature type="domain" description="YCII-related" evidence="3">
    <location>
        <begin position="51"/>
        <end position="135"/>
    </location>
</feature>
<keyword evidence="2" id="KW-0472">Membrane</keyword>
<evidence type="ECO:0000313" key="5">
    <source>
        <dbReference type="EMBL" id="QRP69700.1"/>
    </source>
</evidence>
<dbReference type="EMBL" id="CP066007">
    <property type="protein sequence ID" value="QQB45546.1"/>
    <property type="molecule type" value="Genomic_DNA"/>
</dbReference>
<dbReference type="AlphaFoldDB" id="A0A7T4EDU9"/>
<keyword evidence="2" id="KW-1133">Transmembrane helix</keyword>
<feature type="transmembrane region" description="Helical" evidence="2">
    <location>
        <begin position="37"/>
        <end position="57"/>
    </location>
</feature>
<dbReference type="Proteomes" id="UP000617681">
    <property type="component" value="Chromosome"/>
</dbReference>
<keyword evidence="2" id="KW-0812">Transmembrane</keyword>
<dbReference type="EMBL" id="CP069534">
    <property type="protein sequence ID" value="QRP69700.1"/>
    <property type="molecule type" value="Genomic_DNA"/>
</dbReference>
<dbReference type="InterPro" id="IPR011008">
    <property type="entry name" value="Dimeric_a/b-barrel"/>
</dbReference>
<evidence type="ECO:0000313" key="4">
    <source>
        <dbReference type="EMBL" id="QQB45546.1"/>
    </source>
</evidence>
<proteinExistence type="inferred from homology"/>
<dbReference type="OrthoDB" id="8968203at2"/>
<dbReference type="Proteomes" id="UP000596145">
    <property type="component" value="Chromosome"/>
</dbReference>
<gene>
    <name evidence="4" type="ORF">I6I10_08480</name>
    <name evidence="5" type="ORF">I6J21_07665</name>
</gene>
<protein>
    <submittedName>
        <fullName evidence="4">YciI family protein</fullName>
    </submittedName>
</protein>
<evidence type="ECO:0000259" key="3">
    <source>
        <dbReference type="Pfam" id="PF03795"/>
    </source>
</evidence>
<reference evidence="4 6" key="1">
    <citation type="submission" date="2020-12" db="EMBL/GenBank/DDBJ databases">
        <title>FDA dAtabase for Regulatory Grade micrObial Sequences (FDA-ARGOS): Supporting development and validation of Infectious Disease Dx tests.</title>
        <authorList>
            <person name="Sproer C."/>
            <person name="Gronow S."/>
            <person name="Severitt S."/>
            <person name="Schroder I."/>
            <person name="Tallon L."/>
            <person name="Sadzewicz L."/>
            <person name="Zhao X."/>
            <person name="Boylan J."/>
            <person name="Ott S."/>
            <person name="Bowen H."/>
            <person name="Vavikolanu K."/>
            <person name="Mehta A."/>
            <person name="Aluvathingal J."/>
            <person name="Nadendla S."/>
            <person name="Lowell S."/>
            <person name="Myers T."/>
            <person name="Yan Y."/>
            <person name="Sichtig H."/>
        </authorList>
    </citation>
    <scope>NUCLEOTIDE SEQUENCE [LARGE SCALE GENOMIC DNA]</scope>
    <source>
        <strain evidence="4 6">FDAARGOS_1053</strain>
        <strain evidence="5">FDAARGOS_1191</strain>
    </source>
</reference>
<dbReference type="Pfam" id="PF03795">
    <property type="entry name" value="YCII"/>
    <property type="match status" value="1"/>
</dbReference>
<evidence type="ECO:0000313" key="6">
    <source>
        <dbReference type="Proteomes" id="UP000596145"/>
    </source>
</evidence>
<evidence type="ECO:0000256" key="1">
    <source>
        <dbReference type="ARBA" id="ARBA00007689"/>
    </source>
</evidence>
<dbReference type="Gene3D" id="3.30.70.1060">
    <property type="entry name" value="Dimeric alpha+beta barrel"/>
    <property type="match status" value="1"/>
</dbReference>
<organism evidence="4 6">
    <name type="scientific">Corynebacterium glucuronolyticum</name>
    <dbReference type="NCBI Taxonomy" id="39791"/>
    <lineage>
        <taxon>Bacteria</taxon>
        <taxon>Bacillati</taxon>
        <taxon>Actinomycetota</taxon>
        <taxon>Actinomycetes</taxon>
        <taxon>Mycobacteriales</taxon>
        <taxon>Corynebacteriaceae</taxon>
        <taxon>Corynebacterium</taxon>
    </lineage>
</organism>
<comment type="similarity">
    <text evidence="1">Belongs to the YciI family.</text>
</comment>
<dbReference type="SUPFAM" id="SSF54909">
    <property type="entry name" value="Dimeric alpha+beta barrel"/>
    <property type="match status" value="1"/>
</dbReference>
<evidence type="ECO:0000256" key="2">
    <source>
        <dbReference type="SAM" id="Phobius"/>
    </source>
</evidence>